<dbReference type="RefSeq" id="WP_115837564.1">
    <property type="nucleotide sequence ID" value="NZ_CP025086.1"/>
</dbReference>
<keyword evidence="2" id="KW-0479">Metal-binding</keyword>
<dbReference type="AlphaFoldDB" id="A0A3D9YQB2"/>
<organism evidence="4 5">
    <name type="scientific">Methylovirgula ligni</name>
    <dbReference type="NCBI Taxonomy" id="569860"/>
    <lineage>
        <taxon>Bacteria</taxon>
        <taxon>Pseudomonadati</taxon>
        <taxon>Pseudomonadota</taxon>
        <taxon>Alphaproteobacteria</taxon>
        <taxon>Hyphomicrobiales</taxon>
        <taxon>Beijerinckiaceae</taxon>
        <taxon>Methylovirgula</taxon>
    </lineage>
</organism>
<dbReference type="Proteomes" id="UP000256900">
    <property type="component" value="Unassembled WGS sequence"/>
</dbReference>
<proteinExistence type="inferred from homology"/>
<sequence length="285" mass="30860">MKLVRYGQPGKEKPGLIDAEGKIRDVSAIVPDFAGEYLGDKFLQKLARTRLSRLPLVRGRPRLGAPIAQPVNYIGIGLNYADHAAEAGAAIPSEPIVFFKAANSISGPHDPIIQPKGSEKLDWEVELAIIIGARAHYISERVALDHVAGYALANDVSERGFQIDRGGGQWGKGKGAPTFGPLGPWLATRDEIPNPQRIGLWLDVNGERRQTGNTKTMIFNVRKIVSYLSHFLVLEPGDVIVTGTPPGVGMGMKPQVWLKPGDVVTLGGEGLGEQRAEIIAWRRGL</sequence>
<dbReference type="EMBL" id="QUMO01000005">
    <property type="protein sequence ID" value="REF84218.1"/>
    <property type="molecule type" value="Genomic_DNA"/>
</dbReference>
<dbReference type="GO" id="GO:0016853">
    <property type="term" value="F:isomerase activity"/>
    <property type="evidence" value="ECO:0007669"/>
    <property type="project" value="UniProtKB-ARBA"/>
</dbReference>
<dbReference type="Gene3D" id="3.90.850.10">
    <property type="entry name" value="Fumarylacetoacetase-like, C-terminal domain"/>
    <property type="match status" value="1"/>
</dbReference>
<comment type="caution">
    <text evidence="4">The sequence shown here is derived from an EMBL/GenBank/DDBJ whole genome shotgun (WGS) entry which is preliminary data.</text>
</comment>
<evidence type="ECO:0000313" key="4">
    <source>
        <dbReference type="EMBL" id="REF84218.1"/>
    </source>
</evidence>
<evidence type="ECO:0000259" key="3">
    <source>
        <dbReference type="Pfam" id="PF01557"/>
    </source>
</evidence>
<dbReference type="GO" id="GO:0046872">
    <property type="term" value="F:metal ion binding"/>
    <property type="evidence" value="ECO:0007669"/>
    <property type="project" value="UniProtKB-KW"/>
</dbReference>
<dbReference type="OrthoDB" id="5197601at2"/>
<keyword evidence="5" id="KW-1185">Reference proteome</keyword>
<dbReference type="SUPFAM" id="SSF56529">
    <property type="entry name" value="FAH"/>
    <property type="match status" value="1"/>
</dbReference>
<evidence type="ECO:0000256" key="2">
    <source>
        <dbReference type="ARBA" id="ARBA00022723"/>
    </source>
</evidence>
<comment type="similarity">
    <text evidence="1">Belongs to the FAH family.</text>
</comment>
<evidence type="ECO:0000256" key="1">
    <source>
        <dbReference type="ARBA" id="ARBA00010211"/>
    </source>
</evidence>
<name>A0A3D9YQB2_9HYPH</name>
<gene>
    <name evidence="4" type="ORF">DES32_3065</name>
</gene>
<dbReference type="FunFam" id="3.90.850.10:FF:000002">
    <property type="entry name" value="2-hydroxyhepta-2,4-diene-1,7-dioate isomerase"/>
    <property type="match status" value="1"/>
</dbReference>
<dbReference type="PANTHER" id="PTHR42796">
    <property type="entry name" value="FUMARYLACETOACETATE HYDROLASE DOMAIN-CONTAINING PROTEIN 2A-RELATED"/>
    <property type="match status" value="1"/>
</dbReference>
<evidence type="ECO:0000313" key="5">
    <source>
        <dbReference type="Proteomes" id="UP000256900"/>
    </source>
</evidence>
<protein>
    <submittedName>
        <fullName evidence="4">2-keto-4-pentenoate hydratase/2-oxohepta-3-ene-1,7-dioic acid hydratase in catechol pathway</fullName>
    </submittedName>
</protein>
<dbReference type="InterPro" id="IPR051121">
    <property type="entry name" value="FAH"/>
</dbReference>
<accession>A0A3D9YQB2</accession>
<dbReference type="GO" id="GO:0019752">
    <property type="term" value="P:carboxylic acid metabolic process"/>
    <property type="evidence" value="ECO:0007669"/>
    <property type="project" value="UniProtKB-ARBA"/>
</dbReference>
<feature type="domain" description="Fumarylacetoacetase-like C-terminal" evidence="3">
    <location>
        <begin position="74"/>
        <end position="278"/>
    </location>
</feature>
<reference evidence="4 5" key="1">
    <citation type="submission" date="2018-08" db="EMBL/GenBank/DDBJ databases">
        <title>Genomic Encyclopedia of Type Strains, Phase IV (KMG-IV): sequencing the most valuable type-strain genomes for metagenomic binning, comparative biology and taxonomic classification.</title>
        <authorList>
            <person name="Goeker M."/>
        </authorList>
    </citation>
    <scope>NUCLEOTIDE SEQUENCE [LARGE SCALE GENOMIC DNA]</scope>
    <source>
        <strain evidence="4 5">BW863</strain>
    </source>
</reference>
<dbReference type="PANTHER" id="PTHR42796:SF4">
    <property type="entry name" value="FUMARYLACETOACETATE HYDROLASE DOMAIN-CONTAINING PROTEIN 2A"/>
    <property type="match status" value="1"/>
</dbReference>
<dbReference type="InterPro" id="IPR011234">
    <property type="entry name" value="Fumarylacetoacetase-like_C"/>
</dbReference>
<dbReference type="InterPro" id="IPR036663">
    <property type="entry name" value="Fumarylacetoacetase_C_sf"/>
</dbReference>
<dbReference type="Pfam" id="PF01557">
    <property type="entry name" value="FAA_hydrolase"/>
    <property type="match status" value="1"/>
</dbReference>